<feature type="transmembrane region" description="Helical" evidence="5">
    <location>
        <begin position="86"/>
        <end position="105"/>
    </location>
</feature>
<protein>
    <recommendedName>
        <fullName evidence="7">MAPEG family protein</fullName>
    </recommendedName>
</protein>
<keyword evidence="3 5" id="KW-1133">Transmembrane helix</keyword>
<dbReference type="Gene3D" id="1.20.120.550">
    <property type="entry name" value="Membrane associated eicosanoid/glutathione metabolism-like domain"/>
    <property type="match status" value="1"/>
</dbReference>
<dbReference type="GO" id="GO:0016020">
    <property type="term" value="C:membrane"/>
    <property type="evidence" value="ECO:0007669"/>
    <property type="project" value="UniProtKB-SubCell"/>
</dbReference>
<dbReference type="EMBL" id="LAZR01000104">
    <property type="protein sequence ID" value="KKN91383.1"/>
    <property type="molecule type" value="Genomic_DNA"/>
</dbReference>
<organism evidence="6">
    <name type="scientific">marine sediment metagenome</name>
    <dbReference type="NCBI Taxonomy" id="412755"/>
    <lineage>
        <taxon>unclassified sequences</taxon>
        <taxon>metagenomes</taxon>
        <taxon>ecological metagenomes</taxon>
    </lineage>
</organism>
<accession>A0A0F9XHG1</accession>
<evidence type="ECO:0008006" key="7">
    <source>
        <dbReference type="Google" id="ProtNLM"/>
    </source>
</evidence>
<dbReference type="SUPFAM" id="SSF161084">
    <property type="entry name" value="MAPEG domain-like"/>
    <property type="match status" value="1"/>
</dbReference>
<keyword evidence="4 5" id="KW-0472">Membrane</keyword>
<evidence type="ECO:0000256" key="5">
    <source>
        <dbReference type="SAM" id="Phobius"/>
    </source>
</evidence>
<dbReference type="PANTHER" id="PTHR35371">
    <property type="entry name" value="INNER MEMBRANE PROTEIN"/>
    <property type="match status" value="1"/>
</dbReference>
<reference evidence="6" key="1">
    <citation type="journal article" date="2015" name="Nature">
        <title>Complex archaea that bridge the gap between prokaryotes and eukaryotes.</title>
        <authorList>
            <person name="Spang A."/>
            <person name="Saw J.H."/>
            <person name="Jorgensen S.L."/>
            <person name="Zaremba-Niedzwiedzka K."/>
            <person name="Martijn J."/>
            <person name="Lind A.E."/>
            <person name="van Eijk R."/>
            <person name="Schleper C."/>
            <person name="Guy L."/>
            <person name="Ettema T.J."/>
        </authorList>
    </citation>
    <scope>NUCLEOTIDE SEQUENCE</scope>
</reference>
<sequence length="131" mass="14136">MSFPLWCLFFAALLLVLTKVPVALAMARSDDKGYDNAHPRAQQAALTGWGARAMAAHANMFEAFPLFAAAVLVVQVSGSIGMLANLLAGVFIVARVIYTLLYLADRPTLRSLVWGLGFISCLVMLILPALR</sequence>
<feature type="transmembrane region" description="Helical" evidence="5">
    <location>
        <begin position="111"/>
        <end position="130"/>
    </location>
</feature>
<dbReference type="Pfam" id="PF01124">
    <property type="entry name" value="MAPEG"/>
    <property type="match status" value="1"/>
</dbReference>
<proteinExistence type="predicted"/>
<dbReference type="AlphaFoldDB" id="A0A0F9XHG1"/>
<dbReference type="PANTHER" id="PTHR35371:SF1">
    <property type="entry name" value="BLR7753 PROTEIN"/>
    <property type="match status" value="1"/>
</dbReference>
<comment type="subcellular location">
    <subcellularLocation>
        <location evidence="1">Membrane</location>
    </subcellularLocation>
</comment>
<name>A0A0F9XHG1_9ZZZZ</name>
<keyword evidence="2 5" id="KW-0812">Transmembrane</keyword>
<evidence type="ECO:0000256" key="4">
    <source>
        <dbReference type="ARBA" id="ARBA00023136"/>
    </source>
</evidence>
<evidence type="ECO:0000256" key="2">
    <source>
        <dbReference type="ARBA" id="ARBA00022692"/>
    </source>
</evidence>
<dbReference type="InterPro" id="IPR023352">
    <property type="entry name" value="MAPEG-like_dom_sf"/>
</dbReference>
<evidence type="ECO:0000256" key="1">
    <source>
        <dbReference type="ARBA" id="ARBA00004370"/>
    </source>
</evidence>
<evidence type="ECO:0000256" key="3">
    <source>
        <dbReference type="ARBA" id="ARBA00022989"/>
    </source>
</evidence>
<comment type="caution">
    <text evidence="6">The sequence shown here is derived from an EMBL/GenBank/DDBJ whole genome shotgun (WGS) entry which is preliminary data.</text>
</comment>
<gene>
    <name evidence="6" type="ORF">LCGC14_0219290</name>
</gene>
<evidence type="ECO:0000313" key="6">
    <source>
        <dbReference type="EMBL" id="KKN91383.1"/>
    </source>
</evidence>
<dbReference type="InterPro" id="IPR001129">
    <property type="entry name" value="Membr-assoc_MAPEG"/>
</dbReference>